<dbReference type="CDD" id="cd04182">
    <property type="entry name" value="GT_2_like_f"/>
    <property type="match status" value="1"/>
</dbReference>
<organism evidence="2 3">
    <name type="scientific">Hymenobacter actinosclerus</name>
    <dbReference type="NCBI Taxonomy" id="82805"/>
    <lineage>
        <taxon>Bacteria</taxon>
        <taxon>Pseudomonadati</taxon>
        <taxon>Bacteroidota</taxon>
        <taxon>Cytophagia</taxon>
        <taxon>Cytophagales</taxon>
        <taxon>Hymenobacteraceae</taxon>
        <taxon>Hymenobacter</taxon>
    </lineage>
</organism>
<evidence type="ECO:0000259" key="1">
    <source>
        <dbReference type="Pfam" id="PF12804"/>
    </source>
</evidence>
<dbReference type="PANTHER" id="PTHR43777:SF1">
    <property type="entry name" value="MOLYBDENUM COFACTOR CYTIDYLYLTRANSFERASE"/>
    <property type="match status" value="1"/>
</dbReference>
<evidence type="ECO:0000313" key="3">
    <source>
        <dbReference type="Proteomes" id="UP000198697"/>
    </source>
</evidence>
<keyword evidence="2" id="KW-0548">Nucleotidyltransferase</keyword>
<dbReference type="SUPFAM" id="SSF53448">
    <property type="entry name" value="Nucleotide-diphospho-sugar transferases"/>
    <property type="match status" value="1"/>
</dbReference>
<dbReference type="InterPro" id="IPR025877">
    <property type="entry name" value="MobA-like_NTP_Trfase"/>
</dbReference>
<dbReference type="EMBL" id="FOHS01000001">
    <property type="protein sequence ID" value="SET07938.1"/>
    <property type="molecule type" value="Genomic_DNA"/>
</dbReference>
<feature type="domain" description="MobA-like NTP transferase" evidence="1">
    <location>
        <begin position="5"/>
        <end position="167"/>
    </location>
</feature>
<protein>
    <submittedName>
        <fullName evidence="2">Molybdenum cofactor cytidylyltransferase</fullName>
    </submittedName>
</protein>
<evidence type="ECO:0000313" key="2">
    <source>
        <dbReference type="EMBL" id="SET07938.1"/>
    </source>
</evidence>
<dbReference type="OrthoDB" id="9779263at2"/>
<dbReference type="InterPro" id="IPR029044">
    <property type="entry name" value="Nucleotide-diphossugar_trans"/>
</dbReference>
<accession>A0A1I0BLU9</accession>
<dbReference type="AlphaFoldDB" id="A0A1I0BLU9"/>
<gene>
    <name evidence="2" type="ORF">SAMN04487998_1122</name>
</gene>
<dbReference type="RefSeq" id="WP_092769163.1">
    <property type="nucleotide sequence ID" value="NZ_FOHS01000001.1"/>
</dbReference>
<dbReference type="Pfam" id="PF12804">
    <property type="entry name" value="NTP_transf_3"/>
    <property type="match status" value="1"/>
</dbReference>
<dbReference type="Proteomes" id="UP000198697">
    <property type="component" value="Unassembled WGS sequence"/>
</dbReference>
<dbReference type="STRING" id="82805.SAMN04487998_1122"/>
<proteinExistence type="predicted"/>
<reference evidence="3" key="1">
    <citation type="submission" date="2016-10" db="EMBL/GenBank/DDBJ databases">
        <authorList>
            <person name="Varghese N."/>
            <person name="Submissions S."/>
        </authorList>
    </citation>
    <scope>NUCLEOTIDE SEQUENCE [LARGE SCALE GENOMIC DNA]</scope>
    <source>
        <strain evidence="3">DSM 15310</strain>
    </source>
</reference>
<name>A0A1I0BLU9_9BACT</name>
<keyword evidence="3" id="KW-1185">Reference proteome</keyword>
<dbReference type="PANTHER" id="PTHR43777">
    <property type="entry name" value="MOLYBDENUM COFACTOR CYTIDYLYLTRANSFERASE"/>
    <property type="match status" value="1"/>
</dbReference>
<sequence>MPAILLLAAGASSRLGRPKQLLLYQGRTLLRRAAETAVAAAAGAPVVVVTGAQHAALLPELAGLPLVVQRCPNWAAGMGASLKFGLRLLESLCAAWAEVIVLLCDQPHVTPALLGRLAETHAATGRPIVASQYGDVRGVPVLFGAEALPLLRQLPDAAGAAALLRQHPALVATVPFPAGAVDVDTEAQYAALLAGNGSAEEPTMPTAR</sequence>
<dbReference type="GO" id="GO:0016779">
    <property type="term" value="F:nucleotidyltransferase activity"/>
    <property type="evidence" value="ECO:0007669"/>
    <property type="project" value="UniProtKB-KW"/>
</dbReference>
<dbReference type="Gene3D" id="3.90.550.10">
    <property type="entry name" value="Spore Coat Polysaccharide Biosynthesis Protein SpsA, Chain A"/>
    <property type="match status" value="1"/>
</dbReference>
<keyword evidence="2" id="KW-0808">Transferase</keyword>